<evidence type="ECO:0000313" key="1">
    <source>
        <dbReference type="EMBL" id="QDV33465.1"/>
    </source>
</evidence>
<proteinExistence type="predicted"/>
<accession>A0A518GY07</accession>
<reference evidence="1 2" key="1">
    <citation type="submission" date="2019-02" db="EMBL/GenBank/DDBJ databases">
        <title>Deep-cultivation of Planctomycetes and their phenomic and genomic characterization uncovers novel biology.</title>
        <authorList>
            <person name="Wiegand S."/>
            <person name="Jogler M."/>
            <person name="Boedeker C."/>
            <person name="Pinto D."/>
            <person name="Vollmers J."/>
            <person name="Rivas-Marin E."/>
            <person name="Kohn T."/>
            <person name="Peeters S.H."/>
            <person name="Heuer A."/>
            <person name="Rast P."/>
            <person name="Oberbeckmann S."/>
            <person name="Bunk B."/>
            <person name="Jeske O."/>
            <person name="Meyerdierks A."/>
            <person name="Storesund J.E."/>
            <person name="Kallscheuer N."/>
            <person name="Luecker S."/>
            <person name="Lage O.M."/>
            <person name="Pohl T."/>
            <person name="Merkel B.J."/>
            <person name="Hornburger P."/>
            <person name="Mueller R.-W."/>
            <person name="Bruemmer F."/>
            <person name="Labrenz M."/>
            <person name="Spormann A.M."/>
            <person name="Op den Camp H."/>
            <person name="Overmann J."/>
            <person name="Amann R."/>
            <person name="Jetten M.S.M."/>
            <person name="Mascher T."/>
            <person name="Medema M.H."/>
            <person name="Devos D.P."/>
            <person name="Kaster A.-K."/>
            <person name="Ovreas L."/>
            <person name="Rohde M."/>
            <person name="Galperin M.Y."/>
            <person name="Jogler C."/>
        </authorList>
    </citation>
    <scope>NUCLEOTIDE SEQUENCE [LARGE SCALE GENOMIC DNA]</scope>
    <source>
        <strain evidence="1 2">ElP</strain>
    </source>
</reference>
<name>A0A518GY07_9BACT</name>
<organism evidence="1 2">
    <name type="scientific">Tautonia plasticadhaerens</name>
    <dbReference type="NCBI Taxonomy" id="2527974"/>
    <lineage>
        <taxon>Bacteria</taxon>
        <taxon>Pseudomonadati</taxon>
        <taxon>Planctomycetota</taxon>
        <taxon>Planctomycetia</taxon>
        <taxon>Isosphaerales</taxon>
        <taxon>Isosphaeraceae</taxon>
        <taxon>Tautonia</taxon>
    </lineage>
</organism>
<evidence type="ECO:0000313" key="2">
    <source>
        <dbReference type="Proteomes" id="UP000317835"/>
    </source>
</evidence>
<dbReference type="RefSeq" id="WP_145267834.1">
    <property type="nucleotide sequence ID" value="NZ_CP036426.1"/>
</dbReference>
<dbReference type="Proteomes" id="UP000317835">
    <property type="component" value="Chromosome"/>
</dbReference>
<protein>
    <submittedName>
        <fullName evidence="1">Uncharacterized protein</fullName>
    </submittedName>
</protein>
<dbReference type="EMBL" id="CP036426">
    <property type="protein sequence ID" value="QDV33465.1"/>
    <property type="molecule type" value="Genomic_DNA"/>
</dbReference>
<keyword evidence="2" id="KW-1185">Reference proteome</keyword>
<gene>
    <name evidence="1" type="ORF">ElP_13370</name>
</gene>
<dbReference type="OrthoDB" id="9994288at2"/>
<dbReference type="KEGG" id="tpla:ElP_13370"/>
<dbReference type="AlphaFoldDB" id="A0A518GY07"/>
<sequence length="95" mass="10320">MGLQAFVLVASRESLPTFSEWDAQAGLPWKSIAATEGVWRFDGRALTVTDDPHRGTERRAPSAEPEPLAAVCEYLRQVPGVDAARAIAFPVLPTE</sequence>